<dbReference type="EMBL" id="JBHSWG010000001">
    <property type="protein sequence ID" value="MFC6760439.1"/>
    <property type="molecule type" value="Genomic_DNA"/>
</dbReference>
<protein>
    <submittedName>
        <fullName evidence="1">Phage tail tube protein</fullName>
    </submittedName>
</protein>
<dbReference type="InterPro" id="IPR032495">
    <property type="entry name" value="Phage_TTP_11"/>
</dbReference>
<evidence type="ECO:0000313" key="2">
    <source>
        <dbReference type="Proteomes" id="UP001596353"/>
    </source>
</evidence>
<dbReference type="Pfam" id="PF16460">
    <property type="entry name" value="Phage_TTP_11"/>
    <property type="match status" value="1"/>
</dbReference>
<organism evidence="1 2">
    <name type="scientific">Sulfitobacter porphyrae</name>
    <dbReference type="NCBI Taxonomy" id="1246864"/>
    <lineage>
        <taxon>Bacteria</taxon>
        <taxon>Pseudomonadati</taxon>
        <taxon>Pseudomonadota</taxon>
        <taxon>Alphaproteobacteria</taxon>
        <taxon>Rhodobacterales</taxon>
        <taxon>Roseobacteraceae</taxon>
        <taxon>Sulfitobacter</taxon>
    </lineage>
</organism>
<dbReference type="Proteomes" id="UP001596353">
    <property type="component" value="Unassembled WGS sequence"/>
</dbReference>
<proteinExistence type="predicted"/>
<accession>A0ABW2B5Y3</accession>
<reference evidence="2" key="1">
    <citation type="journal article" date="2019" name="Int. J. Syst. Evol. Microbiol.">
        <title>The Global Catalogue of Microorganisms (GCM) 10K type strain sequencing project: providing services to taxonomists for standard genome sequencing and annotation.</title>
        <authorList>
            <consortium name="The Broad Institute Genomics Platform"/>
            <consortium name="The Broad Institute Genome Sequencing Center for Infectious Disease"/>
            <person name="Wu L."/>
            <person name="Ma J."/>
        </authorList>
    </citation>
    <scope>NUCLEOTIDE SEQUENCE [LARGE SCALE GENOMIC DNA]</scope>
    <source>
        <strain evidence="2">CCUG 66188</strain>
    </source>
</reference>
<comment type="caution">
    <text evidence="1">The sequence shown here is derived from an EMBL/GenBank/DDBJ whole genome shotgun (WGS) entry which is preliminary data.</text>
</comment>
<name>A0ABW2B5Y3_9RHOB</name>
<evidence type="ECO:0000313" key="1">
    <source>
        <dbReference type="EMBL" id="MFC6760439.1"/>
    </source>
</evidence>
<sequence>MADLTAWIGGTIGYVAATIDRDAAASDYGAKSFTEMGTVKTIGALGDTIASINVSLLKEGRVTKVNGEKDGGEVSIAVAYDASDSTYTAIRALSGTNTNVWFEVTDADGDLVYFQGIIANWMETERNNTTEKGATFVIRVNTGYVYV</sequence>
<gene>
    <name evidence="1" type="ORF">ACFQFQ_14580</name>
</gene>
<keyword evidence="2" id="KW-1185">Reference proteome</keyword>
<dbReference type="Gene3D" id="4.10.410.40">
    <property type="match status" value="1"/>
</dbReference>